<dbReference type="InterPro" id="IPR006091">
    <property type="entry name" value="Acyl-CoA_Oxase/DH_mid-dom"/>
</dbReference>
<feature type="domain" description="Acyl-CoA dehydrogenase/oxidase C-terminal" evidence="7">
    <location>
        <begin position="232"/>
        <end position="380"/>
    </location>
</feature>
<sequence>MNTYRSPWMNADVEAFSDSVRRFCNEQLVPNEEKWRHQHHVDREAWLQAGELGMILPDVPAEYGGAGGTPAYAAAAILELARVGFTGLAVTISHIVGHYILVDGTEEQKLHWLPKIASGEVICSVAMTEPGAGSDLQGVRTRAEKRGDKYVINGSKTFISNGQLSDMVAVVAKTDPAAGAKGISIFLVDTRLPGFRRGRCLDKLGMHAQDTSEMFFDDVEVGADCLLGGVEGKGFYTLMKQLPYERAGIAVGAVGAMERALELTVEYTRERKAFGQAILDFQNTRFVLADVKATVLASRTMCDHMIQQWENGTLDPVLASMNKFWLTERQCEVIDRCLQLFGGYGYMNEYPIARLYADARVQRIYGGANEIMRELVGRSL</sequence>
<protein>
    <submittedName>
        <fullName evidence="10">Acyl-CoA dehydrogenase</fullName>
        <ecNumber evidence="10">1.3.99.-</ecNumber>
    </submittedName>
</protein>
<dbReference type="InterPro" id="IPR036250">
    <property type="entry name" value="AcylCo_DH-like_C"/>
</dbReference>
<dbReference type="FunFam" id="2.40.110.10:FF:000002">
    <property type="entry name" value="Acyl-CoA dehydrogenase fadE12"/>
    <property type="match status" value="1"/>
</dbReference>
<dbReference type="PANTHER" id="PTHR43884">
    <property type="entry name" value="ACYL-COA DEHYDROGENASE"/>
    <property type="match status" value="1"/>
</dbReference>
<dbReference type="Pfam" id="PF00441">
    <property type="entry name" value="Acyl-CoA_dh_1"/>
    <property type="match status" value="1"/>
</dbReference>
<evidence type="ECO:0000256" key="1">
    <source>
        <dbReference type="ARBA" id="ARBA00001974"/>
    </source>
</evidence>
<evidence type="ECO:0000259" key="9">
    <source>
        <dbReference type="Pfam" id="PF02771"/>
    </source>
</evidence>
<dbReference type="AlphaFoldDB" id="A0A7U7I7F9"/>
<comment type="similarity">
    <text evidence="2 6">Belongs to the acyl-CoA dehydrogenase family.</text>
</comment>
<name>A0A7U7I7F9_9GAMM</name>
<evidence type="ECO:0000313" key="11">
    <source>
        <dbReference type="Proteomes" id="UP000583387"/>
    </source>
</evidence>
<keyword evidence="4 6" id="KW-0274">FAD</keyword>
<feature type="domain" description="Acyl-CoA dehydrogenase/oxidase N-terminal" evidence="9">
    <location>
        <begin position="12"/>
        <end position="120"/>
    </location>
</feature>
<evidence type="ECO:0000256" key="2">
    <source>
        <dbReference type="ARBA" id="ARBA00009347"/>
    </source>
</evidence>
<evidence type="ECO:0000259" key="7">
    <source>
        <dbReference type="Pfam" id="PF00441"/>
    </source>
</evidence>
<dbReference type="PROSITE" id="PS00072">
    <property type="entry name" value="ACYL_COA_DH_1"/>
    <property type="match status" value="1"/>
</dbReference>
<evidence type="ECO:0000256" key="6">
    <source>
        <dbReference type="RuleBase" id="RU362125"/>
    </source>
</evidence>
<keyword evidence="11" id="KW-1185">Reference proteome</keyword>
<evidence type="ECO:0000256" key="4">
    <source>
        <dbReference type="ARBA" id="ARBA00022827"/>
    </source>
</evidence>
<dbReference type="InterPro" id="IPR006089">
    <property type="entry name" value="Acyl-CoA_DH_CS"/>
</dbReference>
<dbReference type="Gene3D" id="1.20.140.10">
    <property type="entry name" value="Butyryl-CoA Dehydrogenase, subunit A, domain 3"/>
    <property type="match status" value="1"/>
</dbReference>
<dbReference type="GO" id="GO:0050660">
    <property type="term" value="F:flavin adenine dinucleotide binding"/>
    <property type="evidence" value="ECO:0007669"/>
    <property type="project" value="InterPro"/>
</dbReference>
<evidence type="ECO:0000256" key="3">
    <source>
        <dbReference type="ARBA" id="ARBA00022630"/>
    </source>
</evidence>
<dbReference type="GO" id="GO:0003995">
    <property type="term" value="F:acyl-CoA dehydrogenase activity"/>
    <property type="evidence" value="ECO:0007669"/>
    <property type="project" value="InterPro"/>
</dbReference>
<evidence type="ECO:0000256" key="5">
    <source>
        <dbReference type="ARBA" id="ARBA00023002"/>
    </source>
</evidence>
<dbReference type="EMBL" id="CAJFCI010000016">
    <property type="protein sequence ID" value="CAD5106180.1"/>
    <property type="molecule type" value="Genomic_DNA"/>
</dbReference>
<dbReference type="Pfam" id="PF02771">
    <property type="entry name" value="Acyl-CoA_dh_N"/>
    <property type="match status" value="1"/>
</dbReference>
<accession>A0A7U7I7F9</accession>
<dbReference type="SUPFAM" id="SSF47203">
    <property type="entry name" value="Acyl-CoA dehydrogenase C-terminal domain-like"/>
    <property type="match status" value="1"/>
</dbReference>
<dbReference type="Gene3D" id="1.10.540.10">
    <property type="entry name" value="Acyl-CoA dehydrogenase/oxidase, N-terminal domain"/>
    <property type="match status" value="1"/>
</dbReference>
<evidence type="ECO:0000313" key="10">
    <source>
        <dbReference type="EMBL" id="CAD5106180.1"/>
    </source>
</evidence>
<dbReference type="Proteomes" id="UP000583387">
    <property type="component" value="Unassembled WGS sequence"/>
</dbReference>
<reference evidence="10 11" key="1">
    <citation type="submission" date="2020-08" db="EMBL/GenBank/DDBJ databases">
        <authorList>
            <person name="Criscuolo A."/>
        </authorList>
    </citation>
    <scope>NUCLEOTIDE SEQUENCE [LARGE SCALE GENOMIC DNA]</scope>
    <source>
        <strain evidence="10">CIP111764</strain>
    </source>
</reference>
<dbReference type="InterPro" id="IPR013786">
    <property type="entry name" value="AcylCoA_DH/ox_N"/>
</dbReference>
<dbReference type="RefSeq" id="WP_187669551.1">
    <property type="nucleotide sequence ID" value="NZ_CAJFCI010000016.1"/>
</dbReference>
<dbReference type="InterPro" id="IPR009100">
    <property type="entry name" value="AcylCoA_DH/oxidase_NM_dom_sf"/>
</dbReference>
<organism evidence="10 11">
    <name type="scientific">Zestomonas carbonaria</name>
    <dbReference type="NCBI Taxonomy" id="2762745"/>
    <lineage>
        <taxon>Bacteria</taxon>
        <taxon>Pseudomonadati</taxon>
        <taxon>Pseudomonadota</taxon>
        <taxon>Gammaproteobacteria</taxon>
        <taxon>Pseudomonadales</taxon>
        <taxon>Pseudomonadaceae</taxon>
        <taxon>Zestomonas</taxon>
    </lineage>
</organism>
<dbReference type="InterPro" id="IPR037069">
    <property type="entry name" value="AcylCoA_DH/ox_N_sf"/>
</dbReference>
<evidence type="ECO:0000259" key="8">
    <source>
        <dbReference type="Pfam" id="PF02770"/>
    </source>
</evidence>
<feature type="domain" description="Acyl-CoA oxidase/dehydrogenase middle" evidence="8">
    <location>
        <begin position="125"/>
        <end position="219"/>
    </location>
</feature>
<dbReference type="PROSITE" id="PS00073">
    <property type="entry name" value="ACYL_COA_DH_2"/>
    <property type="match status" value="1"/>
</dbReference>
<dbReference type="PANTHER" id="PTHR43884:SF12">
    <property type="entry name" value="ISOVALERYL-COA DEHYDROGENASE, MITOCHONDRIAL-RELATED"/>
    <property type="match status" value="1"/>
</dbReference>
<dbReference type="InterPro" id="IPR009075">
    <property type="entry name" value="AcylCo_DH/oxidase_C"/>
</dbReference>
<dbReference type="FunFam" id="1.20.140.10:FF:000001">
    <property type="entry name" value="Acyl-CoA dehydrogenase"/>
    <property type="match status" value="1"/>
</dbReference>
<dbReference type="Pfam" id="PF02770">
    <property type="entry name" value="Acyl-CoA_dh_M"/>
    <property type="match status" value="1"/>
</dbReference>
<dbReference type="InterPro" id="IPR046373">
    <property type="entry name" value="Acyl-CoA_Oxase/DH_mid-dom_sf"/>
</dbReference>
<comment type="cofactor">
    <cofactor evidence="1 6">
        <name>FAD</name>
        <dbReference type="ChEBI" id="CHEBI:57692"/>
    </cofactor>
</comment>
<dbReference type="EC" id="1.3.99.-" evidence="10"/>
<keyword evidence="5 6" id="KW-0560">Oxidoreductase</keyword>
<gene>
    <name evidence="10" type="primary">mmgC_1</name>
    <name evidence="10" type="ORF">PSEWESI4_00440</name>
</gene>
<keyword evidence="3 6" id="KW-0285">Flavoprotein</keyword>
<proteinExistence type="inferred from homology"/>
<dbReference type="SUPFAM" id="SSF56645">
    <property type="entry name" value="Acyl-CoA dehydrogenase NM domain-like"/>
    <property type="match status" value="1"/>
</dbReference>
<dbReference type="Gene3D" id="2.40.110.10">
    <property type="entry name" value="Butyryl-CoA Dehydrogenase, subunit A, domain 2"/>
    <property type="match status" value="1"/>
</dbReference>
<comment type="caution">
    <text evidence="10">The sequence shown here is derived from an EMBL/GenBank/DDBJ whole genome shotgun (WGS) entry which is preliminary data.</text>
</comment>